<sequence>MFYLDMKGKDTEYPQIIESQWLSDLAFVVDPFEHMKEFNTKLQVKTFQVKLKLFSCRFSQNITRQFPTLETMAPQITSTEKYTNLISALGNEFTLRIGDLNIALSSISCHQIYK</sequence>
<proteinExistence type="predicted"/>
<evidence type="ECO:0000313" key="2">
    <source>
        <dbReference type="Proteomes" id="UP000031668"/>
    </source>
</evidence>
<gene>
    <name evidence="1" type="ORF">RF11_14299</name>
</gene>
<evidence type="ECO:0000313" key="1">
    <source>
        <dbReference type="EMBL" id="KII67566.1"/>
    </source>
</evidence>
<dbReference type="Proteomes" id="UP000031668">
    <property type="component" value="Unassembled WGS sequence"/>
</dbReference>
<dbReference type="AlphaFoldDB" id="A0A0C2MK43"/>
<dbReference type="EMBL" id="JWZT01003130">
    <property type="protein sequence ID" value="KII67566.1"/>
    <property type="molecule type" value="Genomic_DNA"/>
</dbReference>
<organism evidence="1 2">
    <name type="scientific">Thelohanellus kitauei</name>
    <name type="common">Myxosporean</name>
    <dbReference type="NCBI Taxonomy" id="669202"/>
    <lineage>
        <taxon>Eukaryota</taxon>
        <taxon>Metazoa</taxon>
        <taxon>Cnidaria</taxon>
        <taxon>Myxozoa</taxon>
        <taxon>Myxosporea</taxon>
        <taxon>Bivalvulida</taxon>
        <taxon>Platysporina</taxon>
        <taxon>Myxobolidae</taxon>
        <taxon>Thelohanellus</taxon>
    </lineage>
</organism>
<dbReference type="OrthoDB" id="6744268at2759"/>
<accession>A0A0C2MK43</accession>
<keyword evidence="2" id="KW-1185">Reference proteome</keyword>
<protein>
    <submittedName>
        <fullName evidence="1">General transcription factor II-I repeat domain-containing protein 2</fullName>
    </submittedName>
</protein>
<name>A0A0C2MK43_THEKT</name>
<reference evidence="1 2" key="1">
    <citation type="journal article" date="2014" name="Genome Biol. Evol.">
        <title>The genome of the myxosporean Thelohanellus kitauei shows adaptations to nutrient acquisition within its fish host.</title>
        <authorList>
            <person name="Yang Y."/>
            <person name="Xiong J."/>
            <person name="Zhou Z."/>
            <person name="Huo F."/>
            <person name="Miao W."/>
            <person name="Ran C."/>
            <person name="Liu Y."/>
            <person name="Zhang J."/>
            <person name="Feng J."/>
            <person name="Wang M."/>
            <person name="Wang M."/>
            <person name="Wang L."/>
            <person name="Yao B."/>
        </authorList>
    </citation>
    <scope>NUCLEOTIDE SEQUENCE [LARGE SCALE GENOMIC DNA]</scope>
    <source>
        <strain evidence="1">Wuqing</strain>
    </source>
</reference>
<comment type="caution">
    <text evidence="1">The sequence shown here is derived from an EMBL/GenBank/DDBJ whole genome shotgun (WGS) entry which is preliminary data.</text>
</comment>